<dbReference type="SUPFAM" id="SSF103473">
    <property type="entry name" value="MFS general substrate transporter"/>
    <property type="match status" value="1"/>
</dbReference>
<keyword evidence="3 5" id="KW-1133">Transmembrane helix</keyword>
<keyword evidence="4 5" id="KW-0472">Membrane</keyword>
<keyword evidence="2 5" id="KW-0812">Transmembrane</keyword>
<proteinExistence type="predicted"/>
<dbReference type="AlphaFoldDB" id="A0A8H5NVV9"/>
<evidence type="ECO:0000313" key="6">
    <source>
        <dbReference type="EMBL" id="KAF5580642.1"/>
    </source>
</evidence>
<dbReference type="RefSeq" id="XP_036531190.1">
    <property type="nucleotide sequence ID" value="XM_036678218.1"/>
</dbReference>
<evidence type="ECO:0000256" key="4">
    <source>
        <dbReference type="ARBA" id="ARBA00023136"/>
    </source>
</evidence>
<evidence type="ECO:0000256" key="1">
    <source>
        <dbReference type="ARBA" id="ARBA00004141"/>
    </source>
</evidence>
<feature type="transmembrane region" description="Helical" evidence="5">
    <location>
        <begin position="217"/>
        <end position="236"/>
    </location>
</feature>
<evidence type="ECO:0000256" key="5">
    <source>
        <dbReference type="SAM" id="Phobius"/>
    </source>
</evidence>
<gene>
    <name evidence="6" type="ORF">FSUBG_13338</name>
</gene>
<dbReference type="InterPro" id="IPR011050">
    <property type="entry name" value="Pectin_lyase_fold/virulence"/>
</dbReference>
<comment type="subcellular location">
    <subcellularLocation>
        <location evidence="1">Membrane</location>
        <topology evidence="1">Multi-pass membrane protein</topology>
    </subcellularLocation>
</comment>
<dbReference type="InterPro" id="IPR005828">
    <property type="entry name" value="MFS_sugar_transport-like"/>
</dbReference>
<dbReference type="InterPro" id="IPR036259">
    <property type="entry name" value="MFS_trans_sf"/>
</dbReference>
<keyword evidence="7" id="KW-1185">Reference proteome</keyword>
<reference evidence="6 7" key="1">
    <citation type="submission" date="2020-05" db="EMBL/GenBank/DDBJ databases">
        <title>Identification and distribution of gene clusters putatively required for synthesis of sphingolipid metabolism inhibitors in phylogenetically diverse species of the filamentous fungus Fusarium.</title>
        <authorList>
            <person name="Kim H.-S."/>
            <person name="Busman M."/>
            <person name="Brown D.W."/>
            <person name="Divon H."/>
            <person name="Uhlig S."/>
            <person name="Proctor R.H."/>
        </authorList>
    </citation>
    <scope>NUCLEOTIDE SEQUENCE [LARGE SCALE GENOMIC DNA]</scope>
    <source>
        <strain evidence="6 7">NRRL 66333</strain>
    </source>
</reference>
<accession>A0A8H5NVV9</accession>
<evidence type="ECO:0000256" key="3">
    <source>
        <dbReference type="ARBA" id="ARBA00022989"/>
    </source>
</evidence>
<dbReference type="SUPFAM" id="SSF51126">
    <property type="entry name" value="Pectin lyase-like"/>
    <property type="match status" value="1"/>
</dbReference>
<dbReference type="Gene3D" id="2.160.20.10">
    <property type="entry name" value="Single-stranded right-handed beta-helix, Pectin lyase-like"/>
    <property type="match status" value="1"/>
</dbReference>
<comment type="caution">
    <text evidence="6">The sequence shown here is derived from an EMBL/GenBank/DDBJ whole genome shotgun (WGS) entry which is preliminary data.</text>
</comment>
<dbReference type="EMBL" id="JAAOAV010000332">
    <property type="protein sequence ID" value="KAF5580642.1"/>
    <property type="molecule type" value="Genomic_DNA"/>
</dbReference>
<dbReference type="GeneID" id="59312936"/>
<feature type="transmembrane region" description="Helical" evidence="5">
    <location>
        <begin position="269"/>
        <end position="293"/>
    </location>
</feature>
<dbReference type="GO" id="GO:0016020">
    <property type="term" value="C:membrane"/>
    <property type="evidence" value="ECO:0007669"/>
    <property type="project" value="UniProtKB-SubCell"/>
</dbReference>
<evidence type="ECO:0000256" key="2">
    <source>
        <dbReference type="ARBA" id="ARBA00022692"/>
    </source>
</evidence>
<dbReference type="Proteomes" id="UP000547976">
    <property type="component" value="Unassembled WGS sequence"/>
</dbReference>
<dbReference type="InterPro" id="IPR050360">
    <property type="entry name" value="MFS_Sugar_Transporters"/>
</dbReference>
<dbReference type="PANTHER" id="PTHR48022:SF2">
    <property type="entry name" value="PLASTIDIC GLUCOSE TRANSPORTER 4"/>
    <property type="match status" value="1"/>
</dbReference>
<feature type="transmembrane region" description="Helical" evidence="5">
    <location>
        <begin position="182"/>
        <end position="211"/>
    </location>
</feature>
<dbReference type="GO" id="GO:0005351">
    <property type="term" value="F:carbohydrate:proton symporter activity"/>
    <property type="evidence" value="ECO:0007669"/>
    <property type="project" value="TreeGrafter"/>
</dbReference>
<organism evidence="6 7">
    <name type="scientific">Gibberella subglutinans</name>
    <name type="common">Fusarium subglutinans</name>
    <dbReference type="NCBI Taxonomy" id="42677"/>
    <lineage>
        <taxon>Eukaryota</taxon>
        <taxon>Fungi</taxon>
        <taxon>Dikarya</taxon>
        <taxon>Ascomycota</taxon>
        <taxon>Pezizomycotina</taxon>
        <taxon>Sordariomycetes</taxon>
        <taxon>Hypocreomycetidae</taxon>
        <taxon>Hypocreales</taxon>
        <taxon>Nectriaceae</taxon>
        <taxon>Fusarium</taxon>
        <taxon>Fusarium fujikuroi species complex</taxon>
    </lineage>
</organism>
<sequence>MFCKWRGKDIKIYGNGVIECQGLVNIICIHDKKLTTSDNGGGMNLNLKYIPIVEKEYSDQLTIHSIPNLDNKHYKRPILFYAEDTTNLDVSGIDLKDSPCWNNFISAARIKVWAGEETGTRFVNNVTFNFQVCLTNNGTNDLRSSDNRNFWVARMDYGIILDSCYFSISADREMSMIESIGFTGTSVGLLATGIFGIVKMAAIILYSAFLVEKLGRLPLLMIGGVGTDVATFYLFGYSKVRTLGMAFGICVQWVTQFIVVYSLPHMIIGITYGTFLFFGAYTVLAIIFIWLFIPETKGVQLEDMDLLFGPNVPILAFQARTNYLQVIGARGLE</sequence>
<dbReference type="Pfam" id="PF00083">
    <property type="entry name" value="Sugar_tr"/>
    <property type="match status" value="2"/>
</dbReference>
<dbReference type="OrthoDB" id="508119at2759"/>
<feature type="transmembrane region" description="Helical" evidence="5">
    <location>
        <begin position="243"/>
        <end position="263"/>
    </location>
</feature>
<evidence type="ECO:0000313" key="7">
    <source>
        <dbReference type="Proteomes" id="UP000547976"/>
    </source>
</evidence>
<dbReference type="InterPro" id="IPR012334">
    <property type="entry name" value="Pectin_lyas_fold"/>
</dbReference>
<name>A0A8H5NVV9_GIBSU</name>
<dbReference type="Gene3D" id="1.20.1250.20">
    <property type="entry name" value="MFS general substrate transporter like domains"/>
    <property type="match status" value="2"/>
</dbReference>
<protein>
    <submittedName>
        <fullName evidence="6">Mfs quinate transporter</fullName>
    </submittedName>
</protein>
<dbReference type="PANTHER" id="PTHR48022">
    <property type="entry name" value="PLASTIDIC GLUCOSE TRANSPORTER 4"/>
    <property type="match status" value="1"/>
</dbReference>